<dbReference type="AlphaFoldDB" id="A0A9W6Y8Z4"/>
<sequence length="133" mass="15256">MINFLPPTLGLEFDSWYEFDKYWKQYEEDSLASYRCRDSCSREKHNAKHPCNPLPKDFDYSFKKFICNLGLRQPTRGEVTPLPADLPFTPQQIRNLINSRLGTATTEDRLKGLIADFVNADGITVSSFKTTGV</sequence>
<evidence type="ECO:0000313" key="2">
    <source>
        <dbReference type="Proteomes" id="UP001165121"/>
    </source>
</evidence>
<name>A0A9W6Y8Z4_9STRA</name>
<proteinExistence type="predicted"/>
<comment type="caution">
    <text evidence="1">The sequence shown here is derived from an EMBL/GenBank/DDBJ whole genome shotgun (WGS) entry which is preliminary data.</text>
</comment>
<reference evidence="1" key="1">
    <citation type="submission" date="2023-04" db="EMBL/GenBank/DDBJ databases">
        <title>Phytophthora fragariaefolia NBRC 109709.</title>
        <authorList>
            <person name="Ichikawa N."/>
            <person name="Sato H."/>
            <person name="Tonouchi N."/>
        </authorList>
    </citation>
    <scope>NUCLEOTIDE SEQUENCE</scope>
    <source>
        <strain evidence="1">NBRC 109709</strain>
    </source>
</reference>
<organism evidence="1 2">
    <name type="scientific">Phytophthora fragariaefolia</name>
    <dbReference type="NCBI Taxonomy" id="1490495"/>
    <lineage>
        <taxon>Eukaryota</taxon>
        <taxon>Sar</taxon>
        <taxon>Stramenopiles</taxon>
        <taxon>Oomycota</taxon>
        <taxon>Peronosporomycetes</taxon>
        <taxon>Peronosporales</taxon>
        <taxon>Peronosporaceae</taxon>
        <taxon>Phytophthora</taxon>
    </lineage>
</organism>
<gene>
    <name evidence="1" type="ORF">Pfra01_002326000</name>
</gene>
<accession>A0A9W6Y8Z4</accession>
<dbReference type="Proteomes" id="UP001165121">
    <property type="component" value="Unassembled WGS sequence"/>
</dbReference>
<dbReference type="EMBL" id="BSXT01003687">
    <property type="protein sequence ID" value="GMF55286.1"/>
    <property type="molecule type" value="Genomic_DNA"/>
</dbReference>
<evidence type="ECO:0000313" key="1">
    <source>
        <dbReference type="EMBL" id="GMF55286.1"/>
    </source>
</evidence>
<keyword evidence="2" id="KW-1185">Reference proteome</keyword>
<protein>
    <submittedName>
        <fullName evidence="1">Unnamed protein product</fullName>
    </submittedName>
</protein>